<dbReference type="EMBL" id="JBBUTG010000024">
    <property type="protein sequence ID" value="MEK8034065.1"/>
    <property type="molecule type" value="Genomic_DNA"/>
</dbReference>
<sequence>MVFAPHDTTQHRLTIEHQGEVAEVCYFGTSFTQKTPPHATDVVRLEPGSWLRIVGNRRTALDDTWAYEKFVFNFVHLRHKDPDALVGSQPPVACLDHQIELW</sequence>
<evidence type="ECO:0000313" key="1">
    <source>
        <dbReference type="EMBL" id="MEK8034065.1"/>
    </source>
</evidence>
<evidence type="ECO:0000313" key="2">
    <source>
        <dbReference type="Proteomes" id="UP001371218"/>
    </source>
</evidence>
<gene>
    <name evidence="1" type="ORF">AACH06_24845</name>
</gene>
<accession>A0ABU9BYY7</accession>
<comment type="caution">
    <text evidence="1">The sequence shown here is derived from an EMBL/GenBank/DDBJ whole genome shotgun (WGS) entry which is preliminary data.</text>
</comment>
<dbReference type="Proteomes" id="UP001371218">
    <property type="component" value="Unassembled WGS sequence"/>
</dbReference>
<name>A0ABU9BYY7_9BURK</name>
<organism evidence="1 2">
    <name type="scientific">Ideonella lacteola</name>
    <dbReference type="NCBI Taxonomy" id="2984193"/>
    <lineage>
        <taxon>Bacteria</taxon>
        <taxon>Pseudomonadati</taxon>
        <taxon>Pseudomonadota</taxon>
        <taxon>Betaproteobacteria</taxon>
        <taxon>Burkholderiales</taxon>
        <taxon>Sphaerotilaceae</taxon>
        <taxon>Ideonella</taxon>
    </lineage>
</organism>
<keyword evidence="2" id="KW-1185">Reference proteome</keyword>
<reference evidence="1 2" key="1">
    <citation type="submission" date="2024-04" db="EMBL/GenBank/DDBJ databases">
        <title>Novel species of the genus Ideonella isolated from streams.</title>
        <authorList>
            <person name="Lu H."/>
        </authorList>
    </citation>
    <scope>NUCLEOTIDE SEQUENCE [LARGE SCALE GENOMIC DNA]</scope>
    <source>
        <strain evidence="1 2">DXS29W</strain>
    </source>
</reference>
<protein>
    <submittedName>
        <fullName evidence="1">Uncharacterized protein</fullName>
    </submittedName>
</protein>
<dbReference type="RefSeq" id="WP_341428489.1">
    <property type="nucleotide sequence ID" value="NZ_JBBUTG010000024.1"/>
</dbReference>
<proteinExistence type="predicted"/>